<dbReference type="InterPro" id="IPR002197">
    <property type="entry name" value="HTH_Fis"/>
</dbReference>
<dbReference type="InterPro" id="IPR003593">
    <property type="entry name" value="AAA+_ATPase"/>
</dbReference>
<dbReference type="EMBL" id="CP071382">
    <property type="protein sequence ID" value="QSV45022.1"/>
    <property type="molecule type" value="Genomic_DNA"/>
</dbReference>
<dbReference type="SMART" id="SM00382">
    <property type="entry name" value="AAA"/>
    <property type="match status" value="1"/>
</dbReference>
<dbReference type="InterPro" id="IPR025662">
    <property type="entry name" value="Sigma_54_int_dom_ATP-bd_1"/>
</dbReference>
<dbReference type="PANTHER" id="PTHR32071:SF117">
    <property type="entry name" value="PTS-DEPENDENT DIHYDROXYACETONE KINASE OPERON REGULATORY PROTEIN-RELATED"/>
    <property type="match status" value="1"/>
</dbReference>
<organism evidence="9 10">
    <name type="scientific">Geobacter benzoatilyticus</name>
    <dbReference type="NCBI Taxonomy" id="2815309"/>
    <lineage>
        <taxon>Bacteria</taxon>
        <taxon>Pseudomonadati</taxon>
        <taxon>Thermodesulfobacteriota</taxon>
        <taxon>Desulfuromonadia</taxon>
        <taxon>Geobacterales</taxon>
        <taxon>Geobacteraceae</taxon>
        <taxon>Geobacter</taxon>
    </lineage>
</organism>
<keyword evidence="5" id="KW-0804">Transcription</keyword>
<dbReference type="InterPro" id="IPR025944">
    <property type="entry name" value="Sigma_54_int_dom_CS"/>
</dbReference>
<dbReference type="Gene3D" id="3.40.50.2300">
    <property type="match status" value="1"/>
</dbReference>
<dbReference type="Gene3D" id="1.10.10.60">
    <property type="entry name" value="Homeodomain-like"/>
    <property type="match status" value="1"/>
</dbReference>
<dbReference type="PROSITE" id="PS50045">
    <property type="entry name" value="SIGMA54_INTERACT_4"/>
    <property type="match status" value="1"/>
</dbReference>
<dbReference type="InterPro" id="IPR002078">
    <property type="entry name" value="Sigma_54_int"/>
</dbReference>
<keyword evidence="10" id="KW-1185">Reference proteome</keyword>
<dbReference type="PROSITE" id="PS50110">
    <property type="entry name" value="RESPONSE_REGULATORY"/>
    <property type="match status" value="1"/>
</dbReference>
<dbReference type="PRINTS" id="PR01590">
    <property type="entry name" value="HTHFIS"/>
</dbReference>
<dbReference type="SUPFAM" id="SSF46689">
    <property type="entry name" value="Homeodomain-like"/>
    <property type="match status" value="1"/>
</dbReference>
<evidence type="ECO:0000256" key="6">
    <source>
        <dbReference type="PROSITE-ProRule" id="PRU00169"/>
    </source>
</evidence>
<dbReference type="SMART" id="SM00448">
    <property type="entry name" value="REC"/>
    <property type="match status" value="1"/>
</dbReference>
<dbReference type="InterPro" id="IPR011006">
    <property type="entry name" value="CheY-like_superfamily"/>
</dbReference>
<feature type="modified residue" description="4-aspartylphosphate" evidence="6">
    <location>
        <position position="57"/>
    </location>
</feature>
<dbReference type="InterPro" id="IPR025943">
    <property type="entry name" value="Sigma_54_int_dom_ATP-bd_2"/>
</dbReference>
<gene>
    <name evidence="9" type="ORF">JZM60_12805</name>
</gene>
<dbReference type="InterPro" id="IPR027417">
    <property type="entry name" value="P-loop_NTPase"/>
</dbReference>
<name>A0ABX7Q0V7_9BACT</name>
<dbReference type="InterPro" id="IPR009057">
    <property type="entry name" value="Homeodomain-like_sf"/>
</dbReference>
<dbReference type="Proteomes" id="UP000663651">
    <property type="component" value="Chromosome"/>
</dbReference>
<dbReference type="Pfam" id="PF02954">
    <property type="entry name" value="HTH_8"/>
    <property type="match status" value="1"/>
</dbReference>
<dbReference type="SUPFAM" id="SSF52540">
    <property type="entry name" value="P-loop containing nucleoside triphosphate hydrolases"/>
    <property type="match status" value="1"/>
</dbReference>
<evidence type="ECO:0000256" key="1">
    <source>
        <dbReference type="ARBA" id="ARBA00022741"/>
    </source>
</evidence>
<evidence type="ECO:0000259" key="8">
    <source>
        <dbReference type="PROSITE" id="PS50110"/>
    </source>
</evidence>
<evidence type="ECO:0000313" key="10">
    <source>
        <dbReference type="Proteomes" id="UP000663651"/>
    </source>
</evidence>
<feature type="domain" description="Sigma-54 factor interaction" evidence="7">
    <location>
        <begin position="146"/>
        <end position="374"/>
    </location>
</feature>
<dbReference type="PANTHER" id="PTHR32071">
    <property type="entry name" value="TRANSCRIPTIONAL REGULATORY PROTEIN"/>
    <property type="match status" value="1"/>
</dbReference>
<reference evidence="9 10" key="1">
    <citation type="submission" date="2021-03" db="EMBL/GenBank/DDBJ databases">
        <title>Geobacter metallireducens gen. nov. sp. nov., a microorganism capable of coupling the complete oxidation of organic compounds to the reduction of iron and other metals.</title>
        <authorList>
            <person name="Li Y."/>
        </authorList>
    </citation>
    <scope>NUCLEOTIDE SEQUENCE [LARGE SCALE GENOMIC DNA]</scope>
    <source>
        <strain evidence="9 10">Jerry-YX</strain>
    </source>
</reference>
<sequence length="447" mass="50100">MQGNMHGKVLIVDDEPNALKVLAAILREEGYTVFKAVDVAEAEHTLGKEDIDTVITDMKMPAKDGMQLMEFMAERYPDIPVIFLTAYGSVDSAVHAITRGAFYYFIKPPDYLKLKGILARAVEQRGLKREIEALRRRIPGGTMVRIVGATPAMVHIFETIEAVKDSMSSVLICGETGTGKELIARSLHYGSVRRDKPFVAVNCAAMPRELIESELFGYEKGAFSGAFSRRIGRFEEAAEGTIFLDEIGELEIPLQAKLLRVLQEKEIERIGSNKKIKVNFRLISSTNRNIPAEIAAGAFREDLYYRLNVVQIQVPPLRDRREDVPLLVAELVREYGAREGKALKIDDEVMKAFLSYNWPGNIRQLGNVIERAVVLAKKDRITVKELPDDLKHCAVAEEPRPQVRTLREVEEEAIVTALEESSGNKSQAAKLLGISRKALYKRLSEME</sequence>
<evidence type="ECO:0000256" key="4">
    <source>
        <dbReference type="ARBA" id="ARBA00023125"/>
    </source>
</evidence>
<keyword evidence="3" id="KW-0805">Transcription regulation</keyword>
<proteinExistence type="predicted"/>
<evidence type="ECO:0000259" key="7">
    <source>
        <dbReference type="PROSITE" id="PS50045"/>
    </source>
</evidence>
<dbReference type="PROSITE" id="PS00675">
    <property type="entry name" value="SIGMA54_INTERACT_1"/>
    <property type="match status" value="1"/>
</dbReference>
<protein>
    <submittedName>
        <fullName evidence="9">Sigma-54-dependent Fis family transcriptional regulator</fullName>
    </submittedName>
</protein>
<evidence type="ECO:0000256" key="3">
    <source>
        <dbReference type="ARBA" id="ARBA00023015"/>
    </source>
</evidence>
<dbReference type="PROSITE" id="PS00676">
    <property type="entry name" value="SIGMA54_INTERACT_2"/>
    <property type="match status" value="1"/>
</dbReference>
<dbReference type="Pfam" id="PF00072">
    <property type="entry name" value="Response_reg"/>
    <property type="match status" value="1"/>
</dbReference>
<dbReference type="Gene3D" id="3.40.50.300">
    <property type="entry name" value="P-loop containing nucleotide triphosphate hydrolases"/>
    <property type="match status" value="1"/>
</dbReference>
<dbReference type="PROSITE" id="PS00688">
    <property type="entry name" value="SIGMA54_INTERACT_3"/>
    <property type="match status" value="1"/>
</dbReference>
<dbReference type="InterPro" id="IPR058031">
    <property type="entry name" value="AAA_lid_NorR"/>
</dbReference>
<keyword evidence="1" id="KW-0547">Nucleotide-binding</keyword>
<evidence type="ECO:0000313" key="9">
    <source>
        <dbReference type="EMBL" id="QSV45022.1"/>
    </source>
</evidence>
<feature type="domain" description="Response regulatory" evidence="8">
    <location>
        <begin position="8"/>
        <end position="122"/>
    </location>
</feature>
<dbReference type="InterPro" id="IPR001789">
    <property type="entry name" value="Sig_transdc_resp-reg_receiver"/>
</dbReference>
<dbReference type="SUPFAM" id="SSF52172">
    <property type="entry name" value="CheY-like"/>
    <property type="match status" value="1"/>
</dbReference>
<dbReference type="RefSeq" id="WP_207162828.1">
    <property type="nucleotide sequence ID" value="NZ_CP071382.1"/>
</dbReference>
<evidence type="ECO:0000256" key="2">
    <source>
        <dbReference type="ARBA" id="ARBA00022840"/>
    </source>
</evidence>
<evidence type="ECO:0000256" key="5">
    <source>
        <dbReference type="ARBA" id="ARBA00023163"/>
    </source>
</evidence>
<dbReference type="Pfam" id="PF25601">
    <property type="entry name" value="AAA_lid_14"/>
    <property type="match status" value="1"/>
</dbReference>
<dbReference type="CDD" id="cd00009">
    <property type="entry name" value="AAA"/>
    <property type="match status" value="1"/>
</dbReference>
<keyword evidence="6" id="KW-0597">Phosphoprotein</keyword>
<keyword evidence="2" id="KW-0067">ATP-binding</keyword>
<accession>A0ABX7Q0V7</accession>
<dbReference type="Gene3D" id="1.10.8.60">
    <property type="match status" value="1"/>
</dbReference>
<dbReference type="Pfam" id="PF00158">
    <property type="entry name" value="Sigma54_activat"/>
    <property type="match status" value="1"/>
</dbReference>
<keyword evidence="4" id="KW-0238">DNA-binding</keyword>